<keyword evidence="2" id="KW-1185">Reference proteome</keyword>
<dbReference type="EMBL" id="CM042059">
    <property type="protein sequence ID" value="KAI3681064.1"/>
    <property type="molecule type" value="Genomic_DNA"/>
</dbReference>
<evidence type="ECO:0000313" key="1">
    <source>
        <dbReference type="EMBL" id="KAI3681064.1"/>
    </source>
</evidence>
<dbReference type="Proteomes" id="UP001055879">
    <property type="component" value="Linkage Group LG13"/>
</dbReference>
<evidence type="ECO:0000313" key="2">
    <source>
        <dbReference type="Proteomes" id="UP001055879"/>
    </source>
</evidence>
<reference evidence="1 2" key="2">
    <citation type="journal article" date="2022" name="Mol. Ecol. Resour.">
        <title>The genomes of chicory, endive, great burdock and yacon provide insights into Asteraceae paleo-polyploidization history and plant inulin production.</title>
        <authorList>
            <person name="Fan W."/>
            <person name="Wang S."/>
            <person name="Wang H."/>
            <person name="Wang A."/>
            <person name="Jiang F."/>
            <person name="Liu H."/>
            <person name="Zhao H."/>
            <person name="Xu D."/>
            <person name="Zhang Y."/>
        </authorList>
    </citation>
    <scope>NUCLEOTIDE SEQUENCE [LARGE SCALE GENOMIC DNA]</scope>
    <source>
        <strain evidence="2">cv. Niubang</strain>
    </source>
</reference>
<protein>
    <submittedName>
        <fullName evidence="1">Uncharacterized protein</fullName>
    </submittedName>
</protein>
<comment type="caution">
    <text evidence="1">The sequence shown here is derived from an EMBL/GenBank/DDBJ whole genome shotgun (WGS) entry which is preliminary data.</text>
</comment>
<organism evidence="1 2">
    <name type="scientific">Arctium lappa</name>
    <name type="common">Greater burdock</name>
    <name type="synonym">Lappa major</name>
    <dbReference type="NCBI Taxonomy" id="4217"/>
    <lineage>
        <taxon>Eukaryota</taxon>
        <taxon>Viridiplantae</taxon>
        <taxon>Streptophyta</taxon>
        <taxon>Embryophyta</taxon>
        <taxon>Tracheophyta</taxon>
        <taxon>Spermatophyta</taxon>
        <taxon>Magnoliopsida</taxon>
        <taxon>eudicotyledons</taxon>
        <taxon>Gunneridae</taxon>
        <taxon>Pentapetalae</taxon>
        <taxon>asterids</taxon>
        <taxon>campanulids</taxon>
        <taxon>Asterales</taxon>
        <taxon>Asteraceae</taxon>
        <taxon>Carduoideae</taxon>
        <taxon>Cardueae</taxon>
        <taxon>Arctiinae</taxon>
        <taxon>Arctium</taxon>
    </lineage>
</organism>
<accession>A0ACB8Y7R7</accession>
<proteinExistence type="predicted"/>
<name>A0ACB8Y7R7_ARCLA</name>
<gene>
    <name evidence="1" type="ORF">L6452_35846</name>
</gene>
<reference evidence="2" key="1">
    <citation type="journal article" date="2022" name="Mol. Ecol. Resour.">
        <title>The genomes of chicory, endive, great burdock and yacon provide insights into Asteraceae palaeo-polyploidization history and plant inulin production.</title>
        <authorList>
            <person name="Fan W."/>
            <person name="Wang S."/>
            <person name="Wang H."/>
            <person name="Wang A."/>
            <person name="Jiang F."/>
            <person name="Liu H."/>
            <person name="Zhao H."/>
            <person name="Xu D."/>
            <person name="Zhang Y."/>
        </authorList>
    </citation>
    <scope>NUCLEOTIDE SEQUENCE [LARGE SCALE GENOMIC DNA]</scope>
    <source>
        <strain evidence="2">cv. Niubang</strain>
    </source>
</reference>
<sequence>MISLVRGKHIALGILVLNQQKEEAWTDIIYSISTIFVILYCKVVIFWSKVELLLFGVTTHLISSTMNMIRSLLLVS</sequence>